<organism evidence="1 2">
    <name type="scientific">Stutzerimonas stutzeri</name>
    <name type="common">Pseudomonas stutzeri</name>
    <dbReference type="NCBI Taxonomy" id="316"/>
    <lineage>
        <taxon>Bacteria</taxon>
        <taxon>Pseudomonadati</taxon>
        <taxon>Pseudomonadota</taxon>
        <taxon>Gammaproteobacteria</taxon>
        <taxon>Pseudomonadales</taxon>
        <taxon>Pseudomonadaceae</taxon>
        <taxon>Stutzerimonas</taxon>
    </lineage>
</organism>
<dbReference type="EMBL" id="JAOCAE010000009">
    <property type="protein sequence ID" value="MDH1237265.1"/>
    <property type="molecule type" value="Genomic_DNA"/>
</dbReference>
<name>A0AA42PBI8_STUST</name>
<evidence type="ECO:0000313" key="2">
    <source>
        <dbReference type="Proteomes" id="UP001158500"/>
    </source>
</evidence>
<proteinExistence type="predicted"/>
<evidence type="ECO:0000313" key="1">
    <source>
        <dbReference type="EMBL" id="MDH1237265.1"/>
    </source>
</evidence>
<reference evidence="1" key="1">
    <citation type="submission" date="2022-09" db="EMBL/GenBank/DDBJ databases">
        <title>Intensive care unit water sources are persistently colonized with multi-drug resistant bacteria and are the site of extensive horizontal gene transfer of antibiotic resistance genes.</title>
        <authorList>
            <person name="Diorio-Toth L."/>
        </authorList>
    </citation>
    <scope>NUCLEOTIDE SEQUENCE</scope>
    <source>
        <strain evidence="1">GD03947</strain>
    </source>
</reference>
<dbReference type="AlphaFoldDB" id="A0AA42PBI8"/>
<accession>A0AA42PBI8</accession>
<protein>
    <submittedName>
        <fullName evidence="1">Uncharacterized protein</fullName>
    </submittedName>
</protein>
<sequence>MSTDIGKIFEKEIQKVFRALRESHLLGWHRLADTGAAGGSIVAAQPSDYLLALPAGARSPLAGQRLFFCEVKASEKNSTLTKQAMQPAQRGAISFYRELLKLPYLVLFYDAERGVIQVWDGAAVVQEERISKDYLLASIENAGHGVKLNADVVSRGLVDYFALPTMAATLASQPVLL</sequence>
<dbReference type="RefSeq" id="WP_279641638.1">
    <property type="nucleotide sequence ID" value="NZ_JAOCAE010000009.1"/>
</dbReference>
<gene>
    <name evidence="1" type="ORF">N5C32_14595</name>
</gene>
<comment type="caution">
    <text evidence="1">The sequence shown here is derived from an EMBL/GenBank/DDBJ whole genome shotgun (WGS) entry which is preliminary data.</text>
</comment>
<dbReference type="Proteomes" id="UP001158500">
    <property type="component" value="Unassembled WGS sequence"/>
</dbReference>